<organism evidence="1 2">
    <name type="scientific">Schinkia azotoformans LMG 9581</name>
    <dbReference type="NCBI Taxonomy" id="1131731"/>
    <lineage>
        <taxon>Bacteria</taxon>
        <taxon>Bacillati</taxon>
        <taxon>Bacillota</taxon>
        <taxon>Bacilli</taxon>
        <taxon>Bacillales</taxon>
        <taxon>Bacillaceae</taxon>
        <taxon>Calidifontibacillus/Schinkia group</taxon>
        <taxon>Schinkia</taxon>
    </lineage>
</organism>
<dbReference type="PATRIC" id="fig|1131731.3.peg.1296"/>
<keyword evidence="2" id="KW-1185">Reference proteome</keyword>
<evidence type="ECO:0000313" key="2">
    <source>
        <dbReference type="Proteomes" id="UP000006315"/>
    </source>
</evidence>
<dbReference type="RefSeq" id="WP_003330467.1">
    <property type="nucleotide sequence ID" value="NZ_AJLR01000042.1"/>
</dbReference>
<evidence type="ECO:0000313" key="1">
    <source>
        <dbReference type="EMBL" id="EKN68091.1"/>
    </source>
</evidence>
<protein>
    <submittedName>
        <fullName evidence="1">Uncharacterized protein</fullName>
    </submittedName>
</protein>
<comment type="caution">
    <text evidence="1">The sequence shown here is derived from an EMBL/GenBank/DDBJ whole genome shotgun (WGS) entry which is preliminary data.</text>
</comment>
<proteinExistence type="predicted"/>
<gene>
    <name evidence="1" type="ORF">BAZO_06224</name>
</gene>
<name>K6E4D9_SCHAZ</name>
<reference evidence="1 2" key="1">
    <citation type="journal article" date="2012" name="Front. Microbiol.">
        <title>Redundancy and modularity in membrane-associated dissimilatory nitrate reduction in Bacillus.</title>
        <authorList>
            <person name="Heylen K."/>
            <person name="Keltjens J."/>
        </authorList>
    </citation>
    <scope>NUCLEOTIDE SEQUENCE [LARGE SCALE GENOMIC DNA]</scope>
    <source>
        <strain evidence="1 2">LMG 9581</strain>
    </source>
</reference>
<accession>K6E4D9</accession>
<dbReference type="EMBL" id="AJLR01000042">
    <property type="protein sequence ID" value="EKN68091.1"/>
    <property type="molecule type" value="Genomic_DNA"/>
</dbReference>
<sequence>MEKKITEKTITTSLGAEIKIRLLNEPSEEALKNFAKAVIEYMTELNYKKSVELEKKKGVKYADD</sequence>
<dbReference type="AlphaFoldDB" id="K6E4D9"/>
<dbReference type="Proteomes" id="UP000006315">
    <property type="component" value="Unassembled WGS sequence"/>
</dbReference>